<comment type="caution">
    <text evidence="1">The sequence shown here is derived from an EMBL/GenBank/DDBJ whole genome shotgun (WGS) entry which is preliminary data.</text>
</comment>
<reference evidence="1" key="1">
    <citation type="journal article" date="2023" name="Mol. Phylogenet. Evol.">
        <title>Genome-scale phylogeny and comparative genomics of the fungal order Sordariales.</title>
        <authorList>
            <person name="Hensen N."/>
            <person name="Bonometti L."/>
            <person name="Westerberg I."/>
            <person name="Brannstrom I.O."/>
            <person name="Guillou S."/>
            <person name="Cros-Aarteil S."/>
            <person name="Calhoun S."/>
            <person name="Haridas S."/>
            <person name="Kuo A."/>
            <person name="Mondo S."/>
            <person name="Pangilinan J."/>
            <person name="Riley R."/>
            <person name="LaButti K."/>
            <person name="Andreopoulos B."/>
            <person name="Lipzen A."/>
            <person name="Chen C."/>
            <person name="Yan M."/>
            <person name="Daum C."/>
            <person name="Ng V."/>
            <person name="Clum A."/>
            <person name="Steindorff A."/>
            <person name="Ohm R.A."/>
            <person name="Martin F."/>
            <person name="Silar P."/>
            <person name="Natvig D.O."/>
            <person name="Lalanne C."/>
            <person name="Gautier V."/>
            <person name="Ament-Velasquez S.L."/>
            <person name="Kruys A."/>
            <person name="Hutchinson M.I."/>
            <person name="Powell A.J."/>
            <person name="Barry K."/>
            <person name="Miller A.N."/>
            <person name="Grigoriev I.V."/>
            <person name="Debuchy R."/>
            <person name="Gladieux P."/>
            <person name="Hiltunen Thoren M."/>
            <person name="Johannesson H."/>
        </authorList>
    </citation>
    <scope>NUCLEOTIDE SEQUENCE</scope>
    <source>
        <strain evidence="1">CBS 958.72</strain>
    </source>
</reference>
<dbReference type="EMBL" id="JAULSN010000001">
    <property type="protein sequence ID" value="KAK3384272.1"/>
    <property type="molecule type" value="Genomic_DNA"/>
</dbReference>
<dbReference type="Proteomes" id="UP001287356">
    <property type="component" value="Unassembled WGS sequence"/>
</dbReference>
<protein>
    <submittedName>
        <fullName evidence="1">Uncharacterized protein</fullName>
    </submittedName>
</protein>
<dbReference type="AlphaFoldDB" id="A0AAE0NMG8"/>
<organism evidence="1 2">
    <name type="scientific">Lasiosphaeria ovina</name>
    <dbReference type="NCBI Taxonomy" id="92902"/>
    <lineage>
        <taxon>Eukaryota</taxon>
        <taxon>Fungi</taxon>
        <taxon>Dikarya</taxon>
        <taxon>Ascomycota</taxon>
        <taxon>Pezizomycotina</taxon>
        <taxon>Sordariomycetes</taxon>
        <taxon>Sordariomycetidae</taxon>
        <taxon>Sordariales</taxon>
        <taxon>Lasiosphaeriaceae</taxon>
        <taxon>Lasiosphaeria</taxon>
    </lineage>
</organism>
<gene>
    <name evidence="1" type="ORF">B0T24DRAFT_588846</name>
</gene>
<accession>A0AAE0NMG8</accession>
<name>A0AAE0NMG8_9PEZI</name>
<sequence>MVLLRVALGRLALLRISLRGISLWRSLLRRVSLGMAEHTRVEKRNVSYGSSLPHTKKARWESDLIRWSRLWYRYQDTDNARINSCPSSTVGPAWHTASPPAGSACLHARQDKPQTTRRRIRHYNLEVLSY</sequence>
<keyword evidence="2" id="KW-1185">Reference proteome</keyword>
<evidence type="ECO:0000313" key="1">
    <source>
        <dbReference type="EMBL" id="KAK3384272.1"/>
    </source>
</evidence>
<reference evidence="1" key="2">
    <citation type="submission" date="2023-06" db="EMBL/GenBank/DDBJ databases">
        <authorList>
            <consortium name="Lawrence Berkeley National Laboratory"/>
            <person name="Haridas S."/>
            <person name="Hensen N."/>
            <person name="Bonometti L."/>
            <person name="Westerberg I."/>
            <person name="Brannstrom I.O."/>
            <person name="Guillou S."/>
            <person name="Cros-Aarteil S."/>
            <person name="Calhoun S."/>
            <person name="Kuo A."/>
            <person name="Mondo S."/>
            <person name="Pangilinan J."/>
            <person name="Riley R."/>
            <person name="Labutti K."/>
            <person name="Andreopoulos B."/>
            <person name="Lipzen A."/>
            <person name="Chen C."/>
            <person name="Yanf M."/>
            <person name="Daum C."/>
            <person name="Ng V."/>
            <person name="Clum A."/>
            <person name="Steindorff A."/>
            <person name="Ohm R."/>
            <person name="Martin F."/>
            <person name="Silar P."/>
            <person name="Natvig D."/>
            <person name="Lalanne C."/>
            <person name="Gautier V."/>
            <person name="Ament-Velasquez S.L."/>
            <person name="Kruys A."/>
            <person name="Hutchinson M.I."/>
            <person name="Powell A.J."/>
            <person name="Barry K."/>
            <person name="Miller A.N."/>
            <person name="Grigoriev I.V."/>
            <person name="Debuchy R."/>
            <person name="Gladieux P."/>
            <person name="Thoren M.H."/>
            <person name="Johannesson H."/>
        </authorList>
    </citation>
    <scope>NUCLEOTIDE SEQUENCE</scope>
    <source>
        <strain evidence="1">CBS 958.72</strain>
    </source>
</reference>
<proteinExistence type="predicted"/>
<evidence type="ECO:0000313" key="2">
    <source>
        <dbReference type="Proteomes" id="UP001287356"/>
    </source>
</evidence>